<keyword evidence="5" id="KW-1185">Reference proteome</keyword>
<comment type="similarity">
    <text evidence="1">Belongs to the nitroreductase family.</text>
</comment>
<gene>
    <name evidence="4" type="ORF">DN730_05070</name>
</gene>
<dbReference type="EMBL" id="QKRA01000002">
    <property type="protein sequence ID" value="RDL44991.1"/>
    <property type="molecule type" value="Genomic_DNA"/>
</dbReference>
<dbReference type="CDD" id="cd02137">
    <property type="entry name" value="MhqN-like"/>
    <property type="match status" value="1"/>
</dbReference>
<dbReference type="Gene3D" id="3.40.109.10">
    <property type="entry name" value="NADH Oxidase"/>
    <property type="match status" value="1"/>
</dbReference>
<dbReference type="Proteomes" id="UP000254326">
    <property type="component" value="Unassembled WGS sequence"/>
</dbReference>
<name>A0A370UB75_9GAMM</name>
<sequence length="200" mass="22830">MNTIEAIHHRRSIKQYDPNHVMPQEDVNTLLEAASLAPTSFNIQHWRFVHVKDMNIRQQLRSAAWDQTQVTDASTLLVVTANTQSWQETPERYWENVDQTTQETLVNMLQDFYRGREWLQRDEAIRSGAMAAQNIMLCAEALGYQTSPMIGFDIDKVGEIINLPESHVIVMMIAIGKGTTQAYPRGGQLPLSEIVIENTF</sequence>
<accession>A0A370UB75</accession>
<dbReference type="PANTHER" id="PTHR43673">
    <property type="entry name" value="NAD(P)H NITROREDUCTASE YDGI-RELATED"/>
    <property type="match status" value="1"/>
</dbReference>
<comment type="caution">
    <text evidence="4">The sequence shown here is derived from an EMBL/GenBank/DDBJ whole genome shotgun (WGS) entry which is preliminary data.</text>
</comment>
<feature type="domain" description="Nitroreductase" evidence="3">
    <location>
        <begin position="7"/>
        <end position="177"/>
    </location>
</feature>
<organism evidence="4 5">
    <name type="scientific">Marinomonas piezotolerans</name>
    <dbReference type="NCBI Taxonomy" id="2213058"/>
    <lineage>
        <taxon>Bacteria</taxon>
        <taxon>Pseudomonadati</taxon>
        <taxon>Pseudomonadota</taxon>
        <taxon>Gammaproteobacteria</taxon>
        <taxon>Oceanospirillales</taxon>
        <taxon>Oceanospirillaceae</taxon>
        <taxon>Marinomonas</taxon>
    </lineage>
</organism>
<dbReference type="Pfam" id="PF00881">
    <property type="entry name" value="Nitroreductase"/>
    <property type="match status" value="1"/>
</dbReference>
<dbReference type="OrthoDB" id="9784375at2"/>
<protein>
    <submittedName>
        <fullName evidence="4">Nitroreductase family protein</fullName>
    </submittedName>
</protein>
<dbReference type="RefSeq" id="WP_115467028.1">
    <property type="nucleotide sequence ID" value="NZ_QKRA01000002.1"/>
</dbReference>
<keyword evidence="2" id="KW-0560">Oxidoreductase</keyword>
<evidence type="ECO:0000313" key="4">
    <source>
        <dbReference type="EMBL" id="RDL44991.1"/>
    </source>
</evidence>
<evidence type="ECO:0000256" key="2">
    <source>
        <dbReference type="ARBA" id="ARBA00023002"/>
    </source>
</evidence>
<reference evidence="4 5" key="1">
    <citation type="submission" date="2018-06" db="EMBL/GenBank/DDBJ databases">
        <title>Marinomonas sp. YLB-05 draft genome sequence.</title>
        <authorList>
            <person name="Yu L."/>
            <person name="Tang X."/>
        </authorList>
    </citation>
    <scope>NUCLEOTIDE SEQUENCE [LARGE SCALE GENOMIC DNA]</scope>
    <source>
        <strain evidence="4 5">YLB-05</strain>
    </source>
</reference>
<proteinExistence type="inferred from homology"/>
<dbReference type="SUPFAM" id="SSF55469">
    <property type="entry name" value="FMN-dependent nitroreductase-like"/>
    <property type="match status" value="1"/>
</dbReference>
<dbReference type="PANTHER" id="PTHR43673:SF12">
    <property type="entry name" value="PROTEIN DRGA"/>
    <property type="match status" value="1"/>
</dbReference>
<dbReference type="AlphaFoldDB" id="A0A370UB75"/>
<dbReference type="InterPro" id="IPR000415">
    <property type="entry name" value="Nitroreductase-like"/>
</dbReference>
<evidence type="ECO:0000313" key="5">
    <source>
        <dbReference type="Proteomes" id="UP000254326"/>
    </source>
</evidence>
<evidence type="ECO:0000256" key="1">
    <source>
        <dbReference type="ARBA" id="ARBA00007118"/>
    </source>
</evidence>
<dbReference type="GO" id="GO:0016491">
    <property type="term" value="F:oxidoreductase activity"/>
    <property type="evidence" value="ECO:0007669"/>
    <property type="project" value="UniProtKB-KW"/>
</dbReference>
<evidence type="ECO:0000259" key="3">
    <source>
        <dbReference type="Pfam" id="PF00881"/>
    </source>
</evidence>
<dbReference type="InterPro" id="IPR029479">
    <property type="entry name" value="Nitroreductase"/>
</dbReference>